<reference evidence="10 11" key="1">
    <citation type="submission" date="2014-04" db="EMBL/GenBank/DDBJ databases">
        <authorList>
            <consortium name="DOE Joint Genome Institute"/>
            <person name="Kuo A."/>
            <person name="Martino E."/>
            <person name="Perotto S."/>
            <person name="Kohler A."/>
            <person name="Nagy L.G."/>
            <person name="Floudas D."/>
            <person name="Copeland A."/>
            <person name="Barry K.W."/>
            <person name="Cichocki N."/>
            <person name="Veneault-Fourrey C."/>
            <person name="LaButti K."/>
            <person name="Lindquist E.A."/>
            <person name="Lipzen A."/>
            <person name="Lundell T."/>
            <person name="Morin E."/>
            <person name="Murat C."/>
            <person name="Sun H."/>
            <person name="Tunlid A."/>
            <person name="Henrissat B."/>
            <person name="Grigoriev I.V."/>
            <person name="Hibbett D.S."/>
            <person name="Martin F."/>
            <person name="Nordberg H.P."/>
            <person name="Cantor M.N."/>
            <person name="Hua S.X."/>
        </authorList>
    </citation>
    <scope>NUCLEOTIDE SEQUENCE [LARGE SCALE GENOMIC DNA]</scope>
    <source>
        <strain evidence="10 11">Zn</strain>
    </source>
</reference>
<evidence type="ECO:0000256" key="5">
    <source>
        <dbReference type="ARBA" id="ARBA00023002"/>
    </source>
</evidence>
<keyword evidence="3 8" id="KW-0349">Heme</keyword>
<dbReference type="InParanoid" id="A0A0C3GV11"/>
<evidence type="ECO:0000256" key="1">
    <source>
        <dbReference type="ARBA" id="ARBA00001971"/>
    </source>
</evidence>
<dbReference type="InterPro" id="IPR001128">
    <property type="entry name" value="Cyt_P450"/>
</dbReference>
<dbReference type="GO" id="GO:0020037">
    <property type="term" value="F:heme binding"/>
    <property type="evidence" value="ECO:0007669"/>
    <property type="project" value="InterPro"/>
</dbReference>
<accession>A0A0C3GV11</accession>
<dbReference type="PANTHER" id="PTHR46206:SF2">
    <property type="entry name" value="CYTOCHROME P450 MONOOXYGENASE AUSG-RELATED"/>
    <property type="match status" value="1"/>
</dbReference>
<dbReference type="InterPro" id="IPR017972">
    <property type="entry name" value="Cyt_P450_CS"/>
</dbReference>
<dbReference type="GO" id="GO:0004497">
    <property type="term" value="F:monooxygenase activity"/>
    <property type="evidence" value="ECO:0007669"/>
    <property type="project" value="UniProtKB-KW"/>
</dbReference>
<keyword evidence="5 9" id="KW-0560">Oxidoreductase</keyword>
<evidence type="ECO:0000313" key="10">
    <source>
        <dbReference type="EMBL" id="KIM94116.1"/>
    </source>
</evidence>
<dbReference type="HOGENOM" id="CLU_022195_0_3_1"/>
<keyword evidence="4 8" id="KW-0479">Metal-binding</keyword>
<dbReference type="Gene3D" id="1.10.630.10">
    <property type="entry name" value="Cytochrome P450"/>
    <property type="match status" value="1"/>
</dbReference>
<name>A0A0C3GV11_OIDMZ</name>
<dbReference type="Proteomes" id="UP000054321">
    <property type="component" value="Unassembled WGS sequence"/>
</dbReference>
<dbReference type="PRINTS" id="PR00465">
    <property type="entry name" value="EP450IV"/>
</dbReference>
<dbReference type="SUPFAM" id="SSF48264">
    <property type="entry name" value="Cytochrome P450"/>
    <property type="match status" value="1"/>
</dbReference>
<dbReference type="EMBL" id="KN832891">
    <property type="protein sequence ID" value="KIM94116.1"/>
    <property type="molecule type" value="Genomic_DNA"/>
</dbReference>
<dbReference type="Pfam" id="PF00067">
    <property type="entry name" value="p450"/>
    <property type="match status" value="1"/>
</dbReference>
<protein>
    <recommendedName>
        <fullName evidence="12">Cytochrome P450 monooxygenase</fullName>
    </recommendedName>
</protein>
<dbReference type="PANTHER" id="PTHR46206">
    <property type="entry name" value="CYTOCHROME P450"/>
    <property type="match status" value="1"/>
</dbReference>
<evidence type="ECO:0000313" key="11">
    <source>
        <dbReference type="Proteomes" id="UP000054321"/>
    </source>
</evidence>
<evidence type="ECO:0000256" key="9">
    <source>
        <dbReference type="RuleBase" id="RU000461"/>
    </source>
</evidence>
<dbReference type="AlphaFoldDB" id="A0A0C3GV11"/>
<dbReference type="STRING" id="913774.A0A0C3GV11"/>
<proteinExistence type="inferred from homology"/>
<comment type="similarity">
    <text evidence="2 9">Belongs to the cytochrome P450 family.</text>
</comment>
<evidence type="ECO:0000256" key="4">
    <source>
        <dbReference type="ARBA" id="ARBA00022723"/>
    </source>
</evidence>
<evidence type="ECO:0000256" key="2">
    <source>
        <dbReference type="ARBA" id="ARBA00010617"/>
    </source>
</evidence>
<evidence type="ECO:0000256" key="8">
    <source>
        <dbReference type="PIRSR" id="PIRSR602403-1"/>
    </source>
</evidence>
<dbReference type="PROSITE" id="PS00086">
    <property type="entry name" value="CYTOCHROME_P450"/>
    <property type="match status" value="1"/>
</dbReference>
<dbReference type="GO" id="GO:0005506">
    <property type="term" value="F:iron ion binding"/>
    <property type="evidence" value="ECO:0007669"/>
    <property type="project" value="InterPro"/>
</dbReference>
<dbReference type="InterPro" id="IPR002403">
    <property type="entry name" value="Cyt_P450_E_grp-IV"/>
</dbReference>
<evidence type="ECO:0000256" key="3">
    <source>
        <dbReference type="ARBA" id="ARBA00022617"/>
    </source>
</evidence>
<evidence type="ECO:0000256" key="7">
    <source>
        <dbReference type="ARBA" id="ARBA00023033"/>
    </source>
</evidence>
<sequence>MLRDILDFVEGFPRDVDLKKPVPYIVASIVVVATTLLLRGDPSAKVPWINPRGFFELTYARAKGEFNKNANRMVTNWFKKNPNKPVNIIADMGVITILPIEMTNEIRNDKRFNLAAIHENLFHSSLSGFEAFRVGDDISIVKDVIYRDLTKLLPKVTEPLAEESALALVDIFTDTPEWHDIHLKNSILRLLARTSSRVFLGTELCRNEEWLNVTRGYATNAFMAMEALRMWPKPLRPIANMFLKISQDNRDFTLEFNDAIDWFDRSYSENGIDGDPAMAQLMMSIAAIHTTSDLTTQTIIDIVKNPEIIEPLRKEIIEVLGADGWVKSSLHKMRLLDSVIKESQRLKPLNMLAMLRMSQSEVTMSDGTVIPKGCMIAVPSSWKMRDEKVHESPDQWDGYRFYRMREDPAKQHAAQLVGTGPEHLAFGHGLHACPGRFFVANEVKILLSHILIKYDLKFNEGVTPRVFEHSFVLSADPFVNLSIRRRQAEINI</sequence>
<comment type="cofactor">
    <cofactor evidence="1 8">
        <name>heme</name>
        <dbReference type="ChEBI" id="CHEBI:30413"/>
    </cofactor>
</comment>
<keyword evidence="11" id="KW-1185">Reference proteome</keyword>
<evidence type="ECO:0008006" key="12">
    <source>
        <dbReference type="Google" id="ProtNLM"/>
    </source>
</evidence>
<dbReference type="CDD" id="cd11041">
    <property type="entry name" value="CYP503A1-like"/>
    <property type="match status" value="1"/>
</dbReference>
<dbReference type="InterPro" id="IPR036396">
    <property type="entry name" value="Cyt_P450_sf"/>
</dbReference>
<feature type="binding site" description="axial binding residue" evidence="8">
    <location>
        <position position="433"/>
    </location>
    <ligand>
        <name>heme</name>
        <dbReference type="ChEBI" id="CHEBI:30413"/>
    </ligand>
    <ligandPart>
        <name>Fe</name>
        <dbReference type="ChEBI" id="CHEBI:18248"/>
    </ligandPart>
</feature>
<dbReference type="OrthoDB" id="1844152at2759"/>
<gene>
    <name evidence="10" type="ORF">OIDMADRAFT_136378</name>
</gene>
<keyword evidence="6 8" id="KW-0408">Iron</keyword>
<keyword evidence="7 9" id="KW-0503">Monooxygenase</keyword>
<reference evidence="11" key="2">
    <citation type="submission" date="2015-01" db="EMBL/GenBank/DDBJ databases">
        <title>Evolutionary Origins and Diversification of the Mycorrhizal Mutualists.</title>
        <authorList>
            <consortium name="DOE Joint Genome Institute"/>
            <consortium name="Mycorrhizal Genomics Consortium"/>
            <person name="Kohler A."/>
            <person name="Kuo A."/>
            <person name="Nagy L.G."/>
            <person name="Floudas D."/>
            <person name="Copeland A."/>
            <person name="Barry K.W."/>
            <person name="Cichocki N."/>
            <person name="Veneault-Fourrey C."/>
            <person name="LaButti K."/>
            <person name="Lindquist E.A."/>
            <person name="Lipzen A."/>
            <person name="Lundell T."/>
            <person name="Morin E."/>
            <person name="Murat C."/>
            <person name="Riley R."/>
            <person name="Ohm R."/>
            <person name="Sun H."/>
            <person name="Tunlid A."/>
            <person name="Henrissat B."/>
            <person name="Grigoriev I.V."/>
            <person name="Hibbett D.S."/>
            <person name="Martin F."/>
        </authorList>
    </citation>
    <scope>NUCLEOTIDE SEQUENCE [LARGE SCALE GENOMIC DNA]</scope>
    <source>
        <strain evidence="11">Zn</strain>
    </source>
</reference>
<dbReference type="GO" id="GO:0016705">
    <property type="term" value="F:oxidoreductase activity, acting on paired donors, with incorporation or reduction of molecular oxygen"/>
    <property type="evidence" value="ECO:0007669"/>
    <property type="project" value="InterPro"/>
</dbReference>
<evidence type="ECO:0000256" key="6">
    <source>
        <dbReference type="ARBA" id="ARBA00023004"/>
    </source>
</evidence>
<organism evidence="10 11">
    <name type="scientific">Oidiodendron maius (strain Zn)</name>
    <dbReference type="NCBI Taxonomy" id="913774"/>
    <lineage>
        <taxon>Eukaryota</taxon>
        <taxon>Fungi</taxon>
        <taxon>Dikarya</taxon>
        <taxon>Ascomycota</taxon>
        <taxon>Pezizomycotina</taxon>
        <taxon>Leotiomycetes</taxon>
        <taxon>Leotiomycetes incertae sedis</taxon>
        <taxon>Myxotrichaceae</taxon>
        <taxon>Oidiodendron</taxon>
    </lineage>
</organism>